<gene>
    <name evidence="1" type="ORF">Taro_021177</name>
</gene>
<comment type="caution">
    <text evidence="1">The sequence shown here is derived from an EMBL/GenBank/DDBJ whole genome shotgun (WGS) entry which is preliminary data.</text>
</comment>
<reference evidence="1" key="1">
    <citation type="submission" date="2017-07" db="EMBL/GenBank/DDBJ databases">
        <title>Taro Niue Genome Assembly and Annotation.</title>
        <authorList>
            <person name="Atibalentja N."/>
            <person name="Keating K."/>
            <person name="Fields C.J."/>
        </authorList>
    </citation>
    <scope>NUCLEOTIDE SEQUENCE</scope>
    <source>
        <strain evidence="1">Niue_2</strain>
        <tissue evidence="1">Leaf</tissue>
    </source>
</reference>
<name>A0A843V7F5_COLES</name>
<dbReference type="EMBL" id="NMUH01001073">
    <property type="protein sequence ID" value="MQL88613.1"/>
    <property type="molecule type" value="Genomic_DNA"/>
</dbReference>
<sequence>MPGSMVRPWRKDLLIFMHVIVIKKQSRRVCMMKLRGEGKWLRTLWRDIHIIVSVGQPISRQGKALSDLQNMQVVQVRTD</sequence>
<keyword evidence="2" id="KW-1185">Reference proteome</keyword>
<accession>A0A843V7F5</accession>
<dbReference type="Proteomes" id="UP000652761">
    <property type="component" value="Unassembled WGS sequence"/>
</dbReference>
<proteinExistence type="predicted"/>
<protein>
    <submittedName>
        <fullName evidence="1">Uncharacterized protein</fullName>
    </submittedName>
</protein>
<organism evidence="1 2">
    <name type="scientific">Colocasia esculenta</name>
    <name type="common">Wild taro</name>
    <name type="synonym">Arum esculentum</name>
    <dbReference type="NCBI Taxonomy" id="4460"/>
    <lineage>
        <taxon>Eukaryota</taxon>
        <taxon>Viridiplantae</taxon>
        <taxon>Streptophyta</taxon>
        <taxon>Embryophyta</taxon>
        <taxon>Tracheophyta</taxon>
        <taxon>Spermatophyta</taxon>
        <taxon>Magnoliopsida</taxon>
        <taxon>Liliopsida</taxon>
        <taxon>Araceae</taxon>
        <taxon>Aroideae</taxon>
        <taxon>Colocasieae</taxon>
        <taxon>Colocasia</taxon>
    </lineage>
</organism>
<evidence type="ECO:0000313" key="1">
    <source>
        <dbReference type="EMBL" id="MQL88613.1"/>
    </source>
</evidence>
<evidence type="ECO:0000313" key="2">
    <source>
        <dbReference type="Proteomes" id="UP000652761"/>
    </source>
</evidence>
<dbReference type="AlphaFoldDB" id="A0A843V7F5"/>